<evidence type="ECO:0000256" key="1">
    <source>
        <dbReference type="SAM" id="Phobius"/>
    </source>
</evidence>
<accession>A0A1I3V5S2</accession>
<keyword evidence="1" id="KW-0472">Membrane</keyword>
<feature type="transmembrane region" description="Helical" evidence="1">
    <location>
        <begin position="42"/>
        <end position="61"/>
    </location>
</feature>
<gene>
    <name evidence="3" type="ORF">SAMN05421680_11959</name>
    <name evidence="2" type="ORF">Xmau_03855</name>
</gene>
<evidence type="ECO:0000313" key="5">
    <source>
        <dbReference type="Proteomes" id="UP000224607"/>
    </source>
</evidence>
<evidence type="ECO:0000313" key="4">
    <source>
        <dbReference type="Proteomes" id="UP000198919"/>
    </source>
</evidence>
<dbReference type="STRING" id="351675.SAMN05421680_11959"/>
<proteinExistence type="predicted"/>
<feature type="transmembrane region" description="Helical" evidence="1">
    <location>
        <begin position="12"/>
        <end position="36"/>
    </location>
</feature>
<dbReference type="EMBL" id="FORG01000019">
    <property type="protein sequence ID" value="SFJ90490.1"/>
    <property type="molecule type" value="Genomic_DNA"/>
</dbReference>
<keyword evidence="1" id="KW-0812">Transmembrane</keyword>
<reference evidence="2 5" key="3">
    <citation type="journal article" date="2017" name="Nat. Microbiol.">
        <title>Natural product diversity associated with the nematode symbionts Photorhabdus and Xenorhabdus.</title>
        <authorList>
            <person name="Tobias N.J."/>
            <person name="Wolff H."/>
            <person name="Djahanschiri B."/>
            <person name="Grundmann F."/>
            <person name="Kronenwerth M."/>
            <person name="Shi Y.M."/>
            <person name="Simonyi S."/>
            <person name="Grun P."/>
            <person name="Shapiro-Ilan D."/>
            <person name="Pidot S.J."/>
            <person name="Stinear T.P."/>
            <person name="Ebersberger I."/>
            <person name="Bode H.B."/>
        </authorList>
    </citation>
    <scope>NUCLEOTIDE SEQUENCE [LARGE SCALE GENOMIC DNA]</scope>
    <source>
        <strain evidence="2 5">DSM 17908</strain>
    </source>
</reference>
<dbReference type="EMBL" id="NITY01000020">
    <property type="protein sequence ID" value="PHM37637.1"/>
    <property type="molecule type" value="Genomic_DNA"/>
</dbReference>
<dbReference type="RefSeq" id="WP_092512820.1">
    <property type="nucleotide sequence ID" value="NZ_CAWNQB010000013.1"/>
</dbReference>
<dbReference type="Proteomes" id="UP000224607">
    <property type="component" value="Unassembled WGS sequence"/>
</dbReference>
<evidence type="ECO:0000313" key="2">
    <source>
        <dbReference type="EMBL" id="PHM37637.1"/>
    </source>
</evidence>
<reference evidence="4" key="1">
    <citation type="submission" date="2016-10" db="EMBL/GenBank/DDBJ databases">
        <authorList>
            <person name="Varghese N."/>
            <person name="Submissions S."/>
        </authorList>
    </citation>
    <scope>NUCLEOTIDE SEQUENCE [LARGE SCALE GENOMIC DNA]</scope>
    <source>
        <strain evidence="4">DSM 17908</strain>
    </source>
</reference>
<name>A0A1I3V5S2_9GAMM</name>
<protein>
    <recommendedName>
        <fullName evidence="6">Exclusion-determining protein</fullName>
    </recommendedName>
</protein>
<dbReference type="OrthoDB" id="6629256at2"/>
<keyword evidence="5" id="KW-1185">Reference proteome</keyword>
<dbReference type="AlphaFoldDB" id="A0A1I3V5S2"/>
<evidence type="ECO:0000313" key="3">
    <source>
        <dbReference type="EMBL" id="SFJ90490.1"/>
    </source>
</evidence>
<evidence type="ECO:0008006" key="6">
    <source>
        <dbReference type="Google" id="ProtNLM"/>
    </source>
</evidence>
<sequence>MAFINSIRKSYVPVVFVLHLIITPLCITIIGNYLFYMDFFSPTPYIALMVIFSFFLSKKLVFSKTTSKLNNLKKSFGDEIFSPIPELEYFDLANGKYIGIDNENGRILTISLYDRDKPILTGYDFYDCSGYDIKGYNLTLKFNNIFRPYFNLNINSNAEINSFCCRLDALFSPSFSPKIKTYNSFYEIVQKKTKFF</sequence>
<dbReference type="Proteomes" id="UP000198919">
    <property type="component" value="Unassembled WGS sequence"/>
</dbReference>
<keyword evidence="1" id="KW-1133">Transmembrane helix</keyword>
<organism evidence="3 4">
    <name type="scientific">Xenorhabdus mauleonii</name>
    <dbReference type="NCBI Taxonomy" id="351675"/>
    <lineage>
        <taxon>Bacteria</taxon>
        <taxon>Pseudomonadati</taxon>
        <taxon>Pseudomonadota</taxon>
        <taxon>Gammaproteobacteria</taxon>
        <taxon>Enterobacterales</taxon>
        <taxon>Morganellaceae</taxon>
        <taxon>Xenorhabdus</taxon>
    </lineage>
</organism>
<reference evidence="3" key="2">
    <citation type="submission" date="2016-10" db="EMBL/GenBank/DDBJ databases">
        <authorList>
            <person name="de Groot N.N."/>
        </authorList>
    </citation>
    <scope>NUCLEOTIDE SEQUENCE [LARGE SCALE GENOMIC DNA]</scope>
    <source>
        <strain evidence="3">DSM 17908</strain>
    </source>
</reference>